<accession>A0A2U8DZV4</accession>
<dbReference type="KEGG" id="elut:CKA38_01205"/>
<evidence type="ECO:0000313" key="2">
    <source>
        <dbReference type="EMBL" id="AWI08065.1"/>
    </source>
</evidence>
<sequence>MKTITRFAAAAPFALLLAFCGTLRAGDIADYVKEIEKAPIPEEGKEYYLRHGIWCEMWKYDATNYARGTLLPINTKVRVEKMLGETMSIRVISSSQLVWIRNRTKYTDKSMYEVARRMLSEKEISLKGHEKETAAAIQSGRMILGMTKEEVIMARGWPPAHRTPSLDLNTWVYWPSRFVTQTIIFKDGKLAEGRDIGN</sequence>
<keyword evidence="1" id="KW-0732">Signal</keyword>
<proteinExistence type="predicted"/>
<dbReference type="RefSeq" id="WP_108823872.1">
    <property type="nucleotide sequence ID" value="NZ_CP023004.1"/>
</dbReference>
<dbReference type="AlphaFoldDB" id="A0A2U8DZV4"/>
<dbReference type="Proteomes" id="UP000244896">
    <property type="component" value="Chromosome"/>
</dbReference>
<protein>
    <recommendedName>
        <fullName evidence="4">Lipoprotein SmpA/OmlA domain-containing protein</fullName>
    </recommendedName>
</protein>
<evidence type="ECO:0008006" key="4">
    <source>
        <dbReference type="Google" id="ProtNLM"/>
    </source>
</evidence>
<dbReference type="OrthoDB" id="9179113at2"/>
<keyword evidence="3" id="KW-1185">Reference proteome</keyword>
<feature type="signal peptide" evidence="1">
    <location>
        <begin position="1"/>
        <end position="25"/>
    </location>
</feature>
<feature type="chain" id="PRO_5015906826" description="Lipoprotein SmpA/OmlA domain-containing protein" evidence="1">
    <location>
        <begin position="26"/>
        <end position="198"/>
    </location>
</feature>
<evidence type="ECO:0000256" key="1">
    <source>
        <dbReference type="SAM" id="SignalP"/>
    </source>
</evidence>
<name>A0A2U8DZV4_9BACT</name>
<dbReference type="EMBL" id="CP023004">
    <property type="protein sequence ID" value="AWI08065.1"/>
    <property type="molecule type" value="Genomic_DNA"/>
</dbReference>
<reference evidence="2 3" key="1">
    <citation type="journal article" date="2018" name="Syst. Appl. Microbiol.">
        <title>Ereboglobus luteus gen. nov. sp. nov. from cockroach guts, and new insights into the oxygen relationship of the genera Opitutus and Didymococcus (Verrucomicrobia: Opitutaceae).</title>
        <authorList>
            <person name="Tegtmeier D."/>
            <person name="Belitz A."/>
            <person name="Radek R."/>
            <person name="Heimerl T."/>
            <person name="Brune A."/>
        </authorList>
    </citation>
    <scope>NUCLEOTIDE SEQUENCE [LARGE SCALE GENOMIC DNA]</scope>
    <source>
        <strain evidence="2 3">Ho45</strain>
    </source>
</reference>
<organism evidence="2 3">
    <name type="scientific">Ereboglobus luteus</name>
    <dbReference type="NCBI Taxonomy" id="1796921"/>
    <lineage>
        <taxon>Bacteria</taxon>
        <taxon>Pseudomonadati</taxon>
        <taxon>Verrucomicrobiota</taxon>
        <taxon>Opitutia</taxon>
        <taxon>Opitutales</taxon>
        <taxon>Opitutaceae</taxon>
        <taxon>Ereboglobus</taxon>
    </lineage>
</organism>
<evidence type="ECO:0000313" key="3">
    <source>
        <dbReference type="Proteomes" id="UP000244896"/>
    </source>
</evidence>
<gene>
    <name evidence="2" type="ORF">CKA38_01205</name>
</gene>